<comment type="caution">
    <text evidence="3">The sequence shown here is derived from an EMBL/GenBank/DDBJ whole genome shotgun (WGS) entry which is preliminary data.</text>
</comment>
<evidence type="ECO:0000256" key="1">
    <source>
        <dbReference type="SAM" id="MobiDB-lite"/>
    </source>
</evidence>
<sequence>MKRIIPLILASLLLAACGAETLPAVTGAETPQPTALPEPAPEAEPVGLPQYFTQPRPVPEALDFPDCGFAVEECYLAEPFGLSGRALLLRGTDEGGGERFACRYISYAPEGGDYVLLGGSVEGGAEELGVREQGGALTVSVPRLAEGVPSPEVFYPVGRETALRAYRDMPYLDEIELPLDRDMSEARLAGTPGVVRTGGHEYEYEGVTISCREFWTRKAGYIYSFYSATPGAPISVRGLKIGESTLEDALARFPYLLEEYTLMGGPLYGGPGGLWGEPGMSDQGNPDLSFWYEDSFLRLSFGEDGILHSVFWSTSEYDDVTYKEDGA</sequence>
<dbReference type="EMBL" id="DVJK01000069">
    <property type="protein sequence ID" value="HIS66436.1"/>
    <property type="molecule type" value="Genomic_DNA"/>
</dbReference>
<reference evidence="3" key="2">
    <citation type="journal article" date="2021" name="PeerJ">
        <title>Extensive microbial diversity within the chicken gut microbiome revealed by metagenomics and culture.</title>
        <authorList>
            <person name="Gilroy R."/>
            <person name="Ravi A."/>
            <person name="Getino M."/>
            <person name="Pursley I."/>
            <person name="Horton D.L."/>
            <person name="Alikhan N.F."/>
            <person name="Baker D."/>
            <person name="Gharbi K."/>
            <person name="Hall N."/>
            <person name="Watson M."/>
            <person name="Adriaenssens E.M."/>
            <person name="Foster-Nyarko E."/>
            <person name="Jarju S."/>
            <person name="Secka A."/>
            <person name="Antonio M."/>
            <person name="Oren A."/>
            <person name="Chaudhuri R.R."/>
            <person name="La Ragione R."/>
            <person name="Hildebrand F."/>
            <person name="Pallen M.J."/>
        </authorList>
    </citation>
    <scope>NUCLEOTIDE SEQUENCE</scope>
    <source>
        <strain evidence="3">ChiHjej10B9-9673</strain>
    </source>
</reference>
<evidence type="ECO:0000313" key="3">
    <source>
        <dbReference type="EMBL" id="HIS66436.1"/>
    </source>
</evidence>
<dbReference type="AlphaFoldDB" id="A0A9D1FDQ9"/>
<proteinExistence type="predicted"/>
<protein>
    <submittedName>
        <fullName evidence="3">Uncharacterized protein</fullName>
    </submittedName>
</protein>
<reference evidence="3" key="1">
    <citation type="submission" date="2020-10" db="EMBL/GenBank/DDBJ databases">
        <authorList>
            <person name="Gilroy R."/>
        </authorList>
    </citation>
    <scope>NUCLEOTIDE SEQUENCE</scope>
    <source>
        <strain evidence="3">ChiHjej10B9-9673</strain>
    </source>
</reference>
<dbReference type="Proteomes" id="UP000824001">
    <property type="component" value="Unassembled WGS sequence"/>
</dbReference>
<feature type="signal peptide" evidence="2">
    <location>
        <begin position="1"/>
        <end position="18"/>
    </location>
</feature>
<evidence type="ECO:0000256" key="2">
    <source>
        <dbReference type="SAM" id="SignalP"/>
    </source>
</evidence>
<dbReference type="PROSITE" id="PS51257">
    <property type="entry name" value="PROKAR_LIPOPROTEIN"/>
    <property type="match status" value="1"/>
</dbReference>
<accession>A0A9D1FDQ9</accession>
<feature type="chain" id="PRO_5038359891" evidence="2">
    <location>
        <begin position="19"/>
        <end position="327"/>
    </location>
</feature>
<organism evidence="3 4">
    <name type="scientific">Candidatus Scatomorpha merdipullorum</name>
    <dbReference type="NCBI Taxonomy" id="2840927"/>
    <lineage>
        <taxon>Bacteria</taxon>
        <taxon>Bacillati</taxon>
        <taxon>Bacillota</taxon>
        <taxon>Clostridia</taxon>
        <taxon>Eubacteriales</taxon>
        <taxon>Candidatus Scatomorpha</taxon>
    </lineage>
</organism>
<evidence type="ECO:0000313" key="4">
    <source>
        <dbReference type="Proteomes" id="UP000824001"/>
    </source>
</evidence>
<keyword evidence="2" id="KW-0732">Signal</keyword>
<name>A0A9D1FDQ9_9FIRM</name>
<feature type="region of interest" description="Disordered" evidence="1">
    <location>
        <begin position="28"/>
        <end position="49"/>
    </location>
</feature>
<gene>
    <name evidence="3" type="ORF">IAC18_02615</name>
</gene>